<accession>A0A507ZN00</accession>
<evidence type="ECO:0000313" key="17">
    <source>
        <dbReference type="EMBL" id="TQD38659.1"/>
    </source>
</evidence>
<evidence type="ECO:0000256" key="4">
    <source>
        <dbReference type="ARBA" id="ARBA00022490"/>
    </source>
</evidence>
<evidence type="ECO:0000313" key="18">
    <source>
        <dbReference type="Proteomes" id="UP000317169"/>
    </source>
</evidence>
<keyword evidence="7 15" id="KW-0235">DNA replication</keyword>
<dbReference type="InterPro" id="IPR043128">
    <property type="entry name" value="Rev_trsase/Diguanyl_cyclase"/>
</dbReference>
<dbReference type="InterPro" id="IPR053848">
    <property type="entry name" value="IMS_HHH_1"/>
</dbReference>
<evidence type="ECO:0000256" key="11">
    <source>
        <dbReference type="ARBA" id="ARBA00022932"/>
    </source>
</evidence>
<dbReference type="Pfam" id="PF00817">
    <property type="entry name" value="IMS"/>
    <property type="match status" value="1"/>
</dbReference>
<evidence type="ECO:0000256" key="14">
    <source>
        <dbReference type="ARBA" id="ARBA00049244"/>
    </source>
</evidence>
<evidence type="ECO:0000259" key="16">
    <source>
        <dbReference type="PROSITE" id="PS50173"/>
    </source>
</evidence>
<comment type="cofactor">
    <cofactor evidence="15">
        <name>Mg(2+)</name>
        <dbReference type="ChEBI" id="CHEBI:18420"/>
    </cofactor>
    <text evidence="15">Binds 2 magnesium ions per subunit.</text>
</comment>
<evidence type="ECO:0000256" key="13">
    <source>
        <dbReference type="ARBA" id="ARBA00023204"/>
    </source>
</evidence>
<dbReference type="Proteomes" id="UP000317169">
    <property type="component" value="Unassembled WGS sequence"/>
</dbReference>
<dbReference type="Gene3D" id="3.30.1490.100">
    <property type="entry name" value="DNA polymerase, Y-family, little finger domain"/>
    <property type="match status" value="1"/>
</dbReference>
<keyword evidence="10 15" id="KW-0460">Magnesium</keyword>
<dbReference type="InterPro" id="IPR001126">
    <property type="entry name" value="UmuC"/>
</dbReference>
<dbReference type="GO" id="GO:0000287">
    <property type="term" value="F:magnesium ion binding"/>
    <property type="evidence" value="ECO:0007669"/>
    <property type="project" value="UniProtKB-UniRule"/>
</dbReference>
<evidence type="ECO:0000256" key="10">
    <source>
        <dbReference type="ARBA" id="ARBA00022842"/>
    </source>
</evidence>
<dbReference type="GO" id="GO:0006261">
    <property type="term" value="P:DNA-templated DNA replication"/>
    <property type="evidence" value="ECO:0007669"/>
    <property type="project" value="UniProtKB-UniRule"/>
</dbReference>
<dbReference type="OrthoDB" id="9808813at2"/>
<comment type="caution">
    <text evidence="17">The sequence shown here is derived from an EMBL/GenBank/DDBJ whole genome shotgun (WGS) entry which is preliminary data.</text>
</comment>
<evidence type="ECO:0000256" key="12">
    <source>
        <dbReference type="ARBA" id="ARBA00023125"/>
    </source>
</evidence>
<comment type="catalytic activity">
    <reaction evidence="14 15">
        <text>DNA(n) + a 2'-deoxyribonucleoside 5'-triphosphate = DNA(n+1) + diphosphate</text>
        <dbReference type="Rhea" id="RHEA:22508"/>
        <dbReference type="Rhea" id="RHEA-COMP:17339"/>
        <dbReference type="Rhea" id="RHEA-COMP:17340"/>
        <dbReference type="ChEBI" id="CHEBI:33019"/>
        <dbReference type="ChEBI" id="CHEBI:61560"/>
        <dbReference type="ChEBI" id="CHEBI:173112"/>
        <dbReference type="EC" id="2.7.7.7"/>
    </reaction>
</comment>
<feature type="binding site" evidence="15">
    <location>
        <position position="10"/>
    </location>
    <ligand>
        <name>Mg(2+)</name>
        <dbReference type="ChEBI" id="CHEBI:18420"/>
    </ligand>
</feature>
<sequence>MKAKSILHLDLDTFFVSVERLLNTELQNKPLLVGGLGDRGVVAACSYETRKFGVHSGMSMKVARNLCPQATVIKGNASTYTKHSHVVTQIIKNEVPTFEKASVDEFYADLTGMDRFFGIQKFAGELRQKIIKESGLPISFGLSQNKIVSKIATGEAKPNNHRIIETGTEKDFLAPLSVRKIPQVGSATYQKLINLGIQHIHTVQKMPVEMLESVLGKNGKTIWLRAQGIDNTPIIPFHERKSISMERTFNKDTIDVMRLTATIKAMTESLSYQLRSANKLTANISIKIKYSDYKTYTKQQKIPYTSADHILQPLALELFHKLYNRRMLIRLIGVKLSNIVGGNYQINLFDDSQKMLHLYQSLDKIKNKYGEHSVLRASTLGTRTIGGGQNPFNGEPPVVLAHRNQ</sequence>
<dbReference type="GO" id="GO:0003887">
    <property type="term" value="F:DNA-directed DNA polymerase activity"/>
    <property type="evidence" value="ECO:0007669"/>
    <property type="project" value="UniProtKB-UniRule"/>
</dbReference>
<evidence type="ECO:0000256" key="1">
    <source>
        <dbReference type="ARBA" id="ARBA00004496"/>
    </source>
</evidence>
<feature type="site" description="Substrate discrimination" evidence="15">
    <location>
        <position position="15"/>
    </location>
</feature>
<evidence type="ECO:0000256" key="8">
    <source>
        <dbReference type="ARBA" id="ARBA00022723"/>
    </source>
</evidence>
<dbReference type="InterPro" id="IPR017961">
    <property type="entry name" value="DNA_pol_Y-fam_little_finger"/>
</dbReference>
<comment type="similarity">
    <text evidence="2 15">Belongs to the DNA polymerase type-Y family.</text>
</comment>
<dbReference type="NCBIfam" id="NF002677">
    <property type="entry name" value="PRK02406.1"/>
    <property type="match status" value="1"/>
</dbReference>
<dbReference type="Pfam" id="PF21999">
    <property type="entry name" value="IMS_HHH_1"/>
    <property type="match status" value="1"/>
</dbReference>
<keyword evidence="6 15" id="KW-0548">Nucleotidyltransferase</keyword>
<evidence type="ECO:0000256" key="9">
    <source>
        <dbReference type="ARBA" id="ARBA00022763"/>
    </source>
</evidence>
<name>A0A507ZN00_9FLAO</name>
<keyword evidence="18" id="KW-1185">Reference proteome</keyword>
<dbReference type="Gene3D" id="3.40.1170.60">
    <property type="match status" value="1"/>
</dbReference>
<dbReference type="AlphaFoldDB" id="A0A507ZN00"/>
<keyword evidence="4 15" id="KW-0963">Cytoplasm</keyword>
<dbReference type="Pfam" id="PF11799">
    <property type="entry name" value="IMS_C"/>
    <property type="match status" value="1"/>
</dbReference>
<dbReference type="SUPFAM" id="SSF100879">
    <property type="entry name" value="Lesion bypass DNA polymerase (Y-family), little finger domain"/>
    <property type="match status" value="1"/>
</dbReference>
<evidence type="ECO:0000256" key="7">
    <source>
        <dbReference type="ARBA" id="ARBA00022705"/>
    </source>
</evidence>
<gene>
    <name evidence="15 17" type="primary">dinB</name>
    <name evidence="17" type="ORF">FKR84_08410</name>
</gene>
<keyword evidence="12 15" id="KW-0238">DNA-binding</keyword>
<proteinExistence type="inferred from homology"/>
<dbReference type="GO" id="GO:0009432">
    <property type="term" value="P:SOS response"/>
    <property type="evidence" value="ECO:0007669"/>
    <property type="project" value="TreeGrafter"/>
</dbReference>
<dbReference type="PANTHER" id="PTHR11076:SF33">
    <property type="entry name" value="DNA POLYMERASE KAPPA"/>
    <property type="match status" value="1"/>
</dbReference>
<dbReference type="GO" id="GO:0042276">
    <property type="term" value="P:error-prone translesion synthesis"/>
    <property type="evidence" value="ECO:0007669"/>
    <property type="project" value="TreeGrafter"/>
</dbReference>
<comment type="subcellular location">
    <subcellularLocation>
        <location evidence="1 15">Cytoplasm</location>
    </subcellularLocation>
</comment>
<dbReference type="CDD" id="cd03586">
    <property type="entry name" value="PolY_Pol_IV_kappa"/>
    <property type="match status" value="1"/>
</dbReference>
<keyword evidence="11 15" id="KW-0239">DNA-directed DNA polymerase</keyword>
<dbReference type="SUPFAM" id="SSF56672">
    <property type="entry name" value="DNA/RNA polymerases"/>
    <property type="match status" value="1"/>
</dbReference>
<feature type="binding site" evidence="15">
    <location>
        <position position="104"/>
    </location>
    <ligand>
        <name>Mg(2+)</name>
        <dbReference type="ChEBI" id="CHEBI:18420"/>
    </ligand>
</feature>
<dbReference type="Gene3D" id="3.30.70.270">
    <property type="match status" value="1"/>
</dbReference>
<dbReference type="HAMAP" id="MF_01113">
    <property type="entry name" value="DNApol_IV"/>
    <property type="match status" value="1"/>
</dbReference>
<dbReference type="GO" id="GO:0003684">
    <property type="term" value="F:damaged DNA binding"/>
    <property type="evidence" value="ECO:0007669"/>
    <property type="project" value="InterPro"/>
</dbReference>
<protein>
    <recommendedName>
        <fullName evidence="15">DNA polymerase IV</fullName>
        <shortName evidence="15">Pol IV</shortName>
        <ecNumber evidence="15">2.7.7.7</ecNumber>
    </recommendedName>
</protein>
<feature type="domain" description="UmuC" evidence="16">
    <location>
        <begin position="6"/>
        <end position="185"/>
    </location>
</feature>
<comment type="subunit">
    <text evidence="15">Monomer.</text>
</comment>
<organism evidence="17 18">
    <name type="scientific">Haloflavibacter putidus</name>
    <dbReference type="NCBI Taxonomy" id="2576776"/>
    <lineage>
        <taxon>Bacteria</taxon>
        <taxon>Pseudomonadati</taxon>
        <taxon>Bacteroidota</taxon>
        <taxon>Flavobacteriia</taxon>
        <taxon>Flavobacteriales</taxon>
        <taxon>Flavobacteriaceae</taxon>
        <taxon>Haloflavibacter</taxon>
    </lineage>
</organism>
<evidence type="ECO:0000256" key="3">
    <source>
        <dbReference type="ARBA" id="ARBA00022457"/>
    </source>
</evidence>
<evidence type="ECO:0000256" key="5">
    <source>
        <dbReference type="ARBA" id="ARBA00022679"/>
    </source>
</evidence>
<keyword evidence="8 15" id="KW-0479">Metal-binding</keyword>
<keyword evidence="3 15" id="KW-0515">Mutator protein</keyword>
<dbReference type="InterPro" id="IPR036775">
    <property type="entry name" value="DNA_pol_Y-fam_lit_finger_sf"/>
</dbReference>
<dbReference type="PROSITE" id="PS50173">
    <property type="entry name" value="UMUC"/>
    <property type="match status" value="1"/>
</dbReference>
<keyword evidence="13 15" id="KW-0234">DNA repair</keyword>
<feature type="active site" evidence="15">
    <location>
        <position position="105"/>
    </location>
</feature>
<dbReference type="EC" id="2.7.7.7" evidence="15"/>
<evidence type="ECO:0000256" key="15">
    <source>
        <dbReference type="HAMAP-Rule" id="MF_01113"/>
    </source>
</evidence>
<dbReference type="InterPro" id="IPR022880">
    <property type="entry name" value="DNApol_IV"/>
</dbReference>
<dbReference type="GO" id="GO:0005829">
    <property type="term" value="C:cytosol"/>
    <property type="evidence" value="ECO:0007669"/>
    <property type="project" value="TreeGrafter"/>
</dbReference>
<evidence type="ECO:0000256" key="6">
    <source>
        <dbReference type="ARBA" id="ARBA00022695"/>
    </source>
</evidence>
<dbReference type="InterPro" id="IPR050116">
    <property type="entry name" value="DNA_polymerase-Y"/>
</dbReference>
<dbReference type="Gene3D" id="1.10.150.20">
    <property type="entry name" value="5' to 3' exonuclease, C-terminal subdomain"/>
    <property type="match status" value="1"/>
</dbReference>
<dbReference type="PANTHER" id="PTHR11076">
    <property type="entry name" value="DNA REPAIR POLYMERASE UMUC / TRANSFERASE FAMILY MEMBER"/>
    <property type="match status" value="1"/>
</dbReference>
<keyword evidence="5 15" id="KW-0808">Transferase</keyword>
<comment type="function">
    <text evidence="15">Poorly processive, error-prone DNA polymerase involved in untargeted mutagenesis. Copies undamaged DNA at stalled replication forks, which arise in vivo from mismatched or misaligned primer ends. These misaligned primers can be extended by PolIV. Exhibits no 3'-5' exonuclease (proofreading) activity. May be involved in translesional synthesis, in conjunction with the beta clamp from PolIII.</text>
</comment>
<reference evidence="17 18" key="1">
    <citation type="submission" date="2019-06" db="EMBL/GenBank/DDBJ databases">
        <title>Flavibacter putida gen. nov., sp. nov., a novel marine bacterium of the family Flavobacteriaceae isolated from coastal seawater.</title>
        <authorList>
            <person name="Feng X."/>
        </authorList>
    </citation>
    <scope>NUCLEOTIDE SEQUENCE [LARGE SCALE GENOMIC DNA]</scope>
    <source>
        <strain evidence="17 18">PLHSN227</strain>
    </source>
</reference>
<keyword evidence="9 15" id="KW-0227">DNA damage</keyword>
<evidence type="ECO:0000256" key="2">
    <source>
        <dbReference type="ARBA" id="ARBA00010945"/>
    </source>
</evidence>
<dbReference type="GO" id="GO:0006281">
    <property type="term" value="P:DNA repair"/>
    <property type="evidence" value="ECO:0007669"/>
    <property type="project" value="UniProtKB-UniRule"/>
</dbReference>
<dbReference type="EMBL" id="VIAR01000007">
    <property type="protein sequence ID" value="TQD38659.1"/>
    <property type="molecule type" value="Genomic_DNA"/>
</dbReference>
<dbReference type="RefSeq" id="WP_141421854.1">
    <property type="nucleotide sequence ID" value="NZ_VIAR01000007.1"/>
</dbReference>
<dbReference type="InterPro" id="IPR043502">
    <property type="entry name" value="DNA/RNA_pol_sf"/>
</dbReference>